<protein>
    <recommendedName>
        <fullName evidence="4">DUF1275 domain-containing protein</fullName>
    </recommendedName>
</protein>
<accession>A0A0S2W3G4</accession>
<evidence type="ECO:0008006" key="4">
    <source>
        <dbReference type="Google" id="ProtNLM"/>
    </source>
</evidence>
<dbReference type="AlphaFoldDB" id="A0A0S2W3G4"/>
<dbReference type="STRING" id="1297617.IB211_01414c"/>
<feature type="transmembrane region" description="Helical" evidence="1">
    <location>
        <begin position="198"/>
        <end position="218"/>
    </location>
</feature>
<keyword evidence="1" id="KW-1133">Transmembrane helix</keyword>
<evidence type="ECO:0000313" key="2">
    <source>
        <dbReference type="EMBL" id="ALP93807.1"/>
    </source>
</evidence>
<gene>
    <name evidence="2" type="ORF">IB211_01414c</name>
</gene>
<evidence type="ECO:0000256" key="1">
    <source>
        <dbReference type="SAM" id="Phobius"/>
    </source>
</evidence>
<dbReference type="GeneID" id="93229488"/>
<dbReference type="EMBL" id="CP011307">
    <property type="protein sequence ID" value="ALP93807.1"/>
    <property type="molecule type" value="Genomic_DNA"/>
</dbReference>
<dbReference type="PATRIC" id="fig|1297617.4.peg.1447"/>
<dbReference type="PANTHER" id="PTHR37314">
    <property type="entry name" value="SLR0142 PROTEIN"/>
    <property type="match status" value="1"/>
</dbReference>
<organism evidence="2 3">
    <name type="scientific">Intestinimonas butyriciproducens</name>
    <dbReference type="NCBI Taxonomy" id="1297617"/>
    <lineage>
        <taxon>Bacteria</taxon>
        <taxon>Bacillati</taxon>
        <taxon>Bacillota</taxon>
        <taxon>Clostridia</taxon>
        <taxon>Eubacteriales</taxon>
        <taxon>Intestinimonas</taxon>
    </lineage>
</organism>
<dbReference type="PANTHER" id="PTHR37314:SF4">
    <property type="entry name" value="UPF0700 TRANSMEMBRANE PROTEIN YOAK"/>
    <property type="match status" value="1"/>
</dbReference>
<feature type="transmembrane region" description="Helical" evidence="1">
    <location>
        <begin position="60"/>
        <end position="80"/>
    </location>
</feature>
<dbReference type="RefSeq" id="WP_058117575.1">
    <property type="nucleotide sequence ID" value="NZ_CAMREZ010000001.1"/>
</dbReference>
<dbReference type="Pfam" id="PF06912">
    <property type="entry name" value="DUF1275"/>
    <property type="match status" value="1"/>
</dbReference>
<feature type="transmembrane region" description="Helical" evidence="1">
    <location>
        <begin position="174"/>
        <end position="192"/>
    </location>
</feature>
<dbReference type="Proteomes" id="UP000064844">
    <property type="component" value="Chromosome"/>
</dbReference>
<feature type="transmembrane region" description="Helical" evidence="1">
    <location>
        <begin position="92"/>
        <end position="111"/>
    </location>
</feature>
<keyword evidence="1" id="KW-0472">Membrane</keyword>
<evidence type="ECO:0000313" key="3">
    <source>
        <dbReference type="Proteomes" id="UP000064844"/>
    </source>
</evidence>
<keyword evidence="3" id="KW-1185">Reference proteome</keyword>
<reference evidence="3" key="2">
    <citation type="submission" date="2015-04" db="EMBL/GenBank/DDBJ databases">
        <title>A butyrogenic pathway from the amino acid lysine in a human gut commensal.</title>
        <authorList>
            <person name="de Vos W.M."/>
            <person name="Bui N.T.P."/>
            <person name="Plugge C.M."/>
            <person name="Ritari J."/>
        </authorList>
    </citation>
    <scope>NUCLEOTIDE SEQUENCE [LARGE SCALE GENOMIC DNA]</scope>
    <source>
        <strain evidence="3">AF211</strain>
    </source>
</reference>
<keyword evidence="1" id="KW-0812">Transmembrane</keyword>
<reference evidence="2 3" key="1">
    <citation type="journal article" date="2015" name="Nat. Commun.">
        <title>Production of butyrate from lysine and the Amadori product fructoselysine by a human gut commensal.</title>
        <authorList>
            <person name="Bui T.P."/>
            <person name="Ritari J."/>
            <person name="Boeren S."/>
            <person name="de Waard P."/>
            <person name="Plugge C.M."/>
            <person name="de Vos W.M."/>
        </authorList>
    </citation>
    <scope>NUCLEOTIDE SEQUENCE [LARGE SCALE GENOMIC DNA]</scope>
    <source>
        <strain evidence="2 3">AF211</strain>
    </source>
</reference>
<proteinExistence type="predicted"/>
<dbReference type="KEGG" id="ibu:IB211_01414c"/>
<sequence length="227" mass="24934">MHQKQRQMSETFRLGALLTVVGGFLDTYTYLSRGGVFANAQTGNIVLLGLSLAQGNYEMLLHYLIPILAFAAGVMVTDMVRAHFRPRPAIHWRQLIVAAEFLILLMVAYVPPGRWDAAVNVAVSFVCAMQVESFRKIRGNAVATTMCTGNLRSGTALLFHGLHTRDRGALRQALQYYGIILFFILGAALGVWCTELLSGRAALVCCLLLLTAFCSMFIRVEEDASAS</sequence>
<name>A0A0S2W3G4_9FIRM</name>
<dbReference type="InterPro" id="IPR010699">
    <property type="entry name" value="DUF1275"/>
</dbReference>
<feature type="transmembrane region" description="Helical" evidence="1">
    <location>
        <begin position="12"/>
        <end position="31"/>
    </location>
</feature>
<dbReference type="eggNOG" id="COG3619">
    <property type="taxonomic scope" value="Bacteria"/>
</dbReference>